<evidence type="ECO:0000313" key="6">
    <source>
        <dbReference type="Proteomes" id="UP000176923"/>
    </source>
</evidence>
<comment type="caution">
    <text evidence="5">The sequence shown here is derived from an EMBL/GenBank/DDBJ whole genome shotgun (WGS) entry which is preliminary data.</text>
</comment>
<evidence type="ECO:0000259" key="4">
    <source>
        <dbReference type="Pfam" id="PF00535"/>
    </source>
</evidence>
<proteinExistence type="inferred from homology"/>
<dbReference type="EMBL" id="MFJL01000014">
    <property type="protein sequence ID" value="OGG16286.1"/>
    <property type="molecule type" value="Genomic_DNA"/>
</dbReference>
<comment type="similarity">
    <text evidence="1">Belongs to the glycosyltransferase 2 family.</text>
</comment>
<dbReference type="InterPro" id="IPR029044">
    <property type="entry name" value="Nucleotide-diphossugar_trans"/>
</dbReference>
<dbReference type="AlphaFoldDB" id="A0A1F5ZUX7"/>
<dbReference type="Proteomes" id="UP000176923">
    <property type="component" value="Unassembled WGS sequence"/>
</dbReference>
<accession>A0A1F5ZUX7</accession>
<name>A0A1F5ZUX7_9BACT</name>
<dbReference type="GO" id="GO:0016757">
    <property type="term" value="F:glycosyltransferase activity"/>
    <property type="evidence" value="ECO:0007669"/>
    <property type="project" value="UniProtKB-KW"/>
</dbReference>
<evidence type="ECO:0000256" key="1">
    <source>
        <dbReference type="ARBA" id="ARBA00006739"/>
    </source>
</evidence>
<evidence type="ECO:0000256" key="2">
    <source>
        <dbReference type="ARBA" id="ARBA00022676"/>
    </source>
</evidence>
<dbReference type="CDD" id="cd00761">
    <property type="entry name" value="Glyco_tranf_GTA_type"/>
    <property type="match status" value="1"/>
</dbReference>
<feature type="domain" description="Glycosyltransferase 2-like" evidence="4">
    <location>
        <begin position="3"/>
        <end position="166"/>
    </location>
</feature>
<evidence type="ECO:0000313" key="5">
    <source>
        <dbReference type="EMBL" id="OGG16286.1"/>
    </source>
</evidence>
<keyword evidence="3" id="KW-0808">Transferase</keyword>
<organism evidence="5 6">
    <name type="scientific">Candidatus Gottesmanbacteria bacterium RIFCSPHIGHO2_02_FULL_39_11</name>
    <dbReference type="NCBI Taxonomy" id="1798382"/>
    <lineage>
        <taxon>Bacteria</taxon>
        <taxon>Candidatus Gottesmaniibacteriota</taxon>
    </lineage>
</organism>
<evidence type="ECO:0000256" key="3">
    <source>
        <dbReference type="ARBA" id="ARBA00022679"/>
    </source>
</evidence>
<dbReference type="SUPFAM" id="SSF53448">
    <property type="entry name" value="Nucleotide-diphospho-sugar transferases"/>
    <property type="match status" value="1"/>
</dbReference>
<keyword evidence="2" id="KW-0328">Glycosyltransferase</keyword>
<gene>
    <name evidence="5" type="ORF">A3D77_02400</name>
</gene>
<sequence>MVSIIIPMYNEEETITSCLDSLSMQSYSDSEIILVDDGSNEAQNPIRWQADKIQKLCDMSYYRQEHKGPGPARNLGVSHAKGDILVFVDADMTFDRDFIKKLVEPIENKKTKGTFTKEEYVSNWENKWARCWNYYQGIKDKRRIPQDYSDKSPVFRAILKKEFEKVGGFSDIGFTDDWTLSRKLGIKATLAKGAICYHHNPDSLKEIYRQARWIGKNEFISGNLIRKIINIFRYSLAVQTVISFIKAFQYKEIGMIPFSYIYSLGIRRSISMSFFGERKSK</sequence>
<dbReference type="Gene3D" id="3.90.550.10">
    <property type="entry name" value="Spore Coat Polysaccharide Biosynthesis Protein SpsA, Chain A"/>
    <property type="match status" value="1"/>
</dbReference>
<dbReference type="InterPro" id="IPR001173">
    <property type="entry name" value="Glyco_trans_2-like"/>
</dbReference>
<protein>
    <recommendedName>
        <fullName evidence="4">Glycosyltransferase 2-like domain-containing protein</fullName>
    </recommendedName>
</protein>
<dbReference type="STRING" id="1798382.A3D77_02400"/>
<dbReference type="Pfam" id="PF00535">
    <property type="entry name" value="Glycos_transf_2"/>
    <property type="match status" value="1"/>
</dbReference>
<dbReference type="PANTHER" id="PTHR43630">
    <property type="entry name" value="POLY-BETA-1,6-N-ACETYL-D-GLUCOSAMINE SYNTHASE"/>
    <property type="match status" value="1"/>
</dbReference>
<reference evidence="5 6" key="1">
    <citation type="journal article" date="2016" name="Nat. Commun.">
        <title>Thousands of microbial genomes shed light on interconnected biogeochemical processes in an aquifer system.</title>
        <authorList>
            <person name="Anantharaman K."/>
            <person name="Brown C.T."/>
            <person name="Hug L.A."/>
            <person name="Sharon I."/>
            <person name="Castelle C.J."/>
            <person name="Probst A.J."/>
            <person name="Thomas B.C."/>
            <person name="Singh A."/>
            <person name="Wilkins M.J."/>
            <person name="Karaoz U."/>
            <person name="Brodie E.L."/>
            <person name="Williams K.H."/>
            <person name="Hubbard S.S."/>
            <person name="Banfield J.F."/>
        </authorList>
    </citation>
    <scope>NUCLEOTIDE SEQUENCE [LARGE SCALE GENOMIC DNA]</scope>
</reference>
<dbReference type="PANTHER" id="PTHR43630:SF1">
    <property type="entry name" value="POLY-BETA-1,6-N-ACETYL-D-GLUCOSAMINE SYNTHASE"/>
    <property type="match status" value="1"/>
</dbReference>